<accession>A0A0F9HA40</accession>
<organism evidence="1">
    <name type="scientific">marine sediment metagenome</name>
    <dbReference type="NCBI Taxonomy" id="412755"/>
    <lineage>
        <taxon>unclassified sequences</taxon>
        <taxon>metagenomes</taxon>
        <taxon>ecological metagenomes</taxon>
    </lineage>
</organism>
<evidence type="ECO:0000313" key="1">
    <source>
        <dbReference type="EMBL" id="KKM07989.1"/>
    </source>
</evidence>
<sequence length="88" mass="9964">MADMEDPSMGEHRRRPYFTLPARRIWANIPEPIQRKLLDNVWCRTCRRATTMVKYSGQIKGGDLVLTGICAACGQKAGALWARLVESE</sequence>
<proteinExistence type="predicted"/>
<dbReference type="EMBL" id="LAZR01015653">
    <property type="protein sequence ID" value="KKM07989.1"/>
    <property type="molecule type" value="Genomic_DNA"/>
</dbReference>
<gene>
    <name evidence="1" type="ORF">LCGC14_1728420</name>
</gene>
<comment type="caution">
    <text evidence="1">The sequence shown here is derived from an EMBL/GenBank/DDBJ whole genome shotgun (WGS) entry which is preliminary data.</text>
</comment>
<protein>
    <recommendedName>
        <fullName evidence="2">DUF5679 domain-containing protein</fullName>
    </recommendedName>
</protein>
<evidence type="ECO:0008006" key="2">
    <source>
        <dbReference type="Google" id="ProtNLM"/>
    </source>
</evidence>
<name>A0A0F9HA40_9ZZZZ</name>
<dbReference type="AlphaFoldDB" id="A0A0F9HA40"/>
<reference evidence="1" key="1">
    <citation type="journal article" date="2015" name="Nature">
        <title>Complex archaea that bridge the gap between prokaryotes and eukaryotes.</title>
        <authorList>
            <person name="Spang A."/>
            <person name="Saw J.H."/>
            <person name="Jorgensen S.L."/>
            <person name="Zaremba-Niedzwiedzka K."/>
            <person name="Martijn J."/>
            <person name="Lind A.E."/>
            <person name="van Eijk R."/>
            <person name="Schleper C."/>
            <person name="Guy L."/>
            <person name="Ettema T.J."/>
        </authorList>
    </citation>
    <scope>NUCLEOTIDE SEQUENCE</scope>
</reference>